<evidence type="ECO:0000313" key="3">
    <source>
        <dbReference type="Proteomes" id="UP000054549"/>
    </source>
</evidence>
<feature type="region of interest" description="Disordered" evidence="1">
    <location>
        <begin position="484"/>
        <end position="678"/>
    </location>
</feature>
<feature type="compositionally biased region" description="Low complexity" evidence="1">
    <location>
        <begin position="247"/>
        <end position="262"/>
    </location>
</feature>
<organism evidence="2 3">
    <name type="scientific">Amanita muscaria (strain Koide BX008)</name>
    <dbReference type="NCBI Taxonomy" id="946122"/>
    <lineage>
        <taxon>Eukaryota</taxon>
        <taxon>Fungi</taxon>
        <taxon>Dikarya</taxon>
        <taxon>Basidiomycota</taxon>
        <taxon>Agaricomycotina</taxon>
        <taxon>Agaricomycetes</taxon>
        <taxon>Agaricomycetidae</taxon>
        <taxon>Agaricales</taxon>
        <taxon>Pluteineae</taxon>
        <taxon>Amanitaceae</taxon>
        <taxon>Amanita</taxon>
    </lineage>
</organism>
<dbReference type="STRING" id="946122.A0A0C2TQ18"/>
<evidence type="ECO:0000256" key="1">
    <source>
        <dbReference type="SAM" id="MobiDB-lite"/>
    </source>
</evidence>
<dbReference type="Proteomes" id="UP000054549">
    <property type="component" value="Unassembled WGS sequence"/>
</dbReference>
<feature type="region of interest" description="Disordered" evidence="1">
    <location>
        <begin position="347"/>
        <end position="443"/>
    </location>
</feature>
<feature type="compositionally biased region" description="Polar residues" evidence="1">
    <location>
        <begin position="376"/>
        <end position="385"/>
    </location>
</feature>
<feature type="compositionally biased region" description="Polar residues" evidence="1">
    <location>
        <begin position="393"/>
        <end position="425"/>
    </location>
</feature>
<evidence type="ECO:0000313" key="2">
    <source>
        <dbReference type="EMBL" id="KIL69334.1"/>
    </source>
</evidence>
<dbReference type="EMBL" id="KN818226">
    <property type="protein sequence ID" value="KIL69334.1"/>
    <property type="molecule type" value="Genomic_DNA"/>
</dbReference>
<name>A0A0C2TQ18_AMAMK</name>
<proteinExistence type="predicted"/>
<sequence length="678" mass="74695">MGFLKRLFSLKSIRGKKKQKEEQKQKQEPAQKQEQCRQLTLNSNEQLQIIDDQEHEAAANRLLRSSSARFAVVSELDYTSLPPLPHPINNVIRTPAASTISLSSSTTSHRGNYTVQVHKRKRHASTEFPFANRHLDGARTPQRTRGATAPPKEHVHYLGLRSDPSVASLLDLYDDHGRLPEKAFSNSPPSPASQKKQGRAQTRRSGSTLRQLLGAPSSREKSDSNADLTEGDISWAERFLAESDSVSSQASLPLPTPTTTQTHFVDNPSRRPHVPNDDTPDYEFSTSTVDNPALSSMEVELSMGSSSSVNLEPFLEGSSLYINSGSKLPQRASQVFTFLTKKRLSDSEADKSLSRVPAVSRSSSGSSSMLTRSTYDDNTSQISRESSIHPATPRSSHSDIQISQPFGLSRRNSSTLKTSLVSSRIPSAIPDRPRSKIPHAGSDRFSLYDGIPENEAVDRSVCQDTTHINEVKVLMTGPTKVIVTAPTPLQARDTPSRIPRGPRGPSKKRSSGSIKNRPLLNKRSNSQLSSHSSRDFCTGIHRTPKQDRRSSGGSESEISSIILKSKSKGDSISSKSSIGSSREKENRSALSVKADLPSTPIRSQSTVSDSRSLFRAIVTPSGYRPQSMEQSSPASSSELSPVGRQLMMDVRQQRMKAREIERERNRRRSERHGNAYVV</sequence>
<feature type="compositionally biased region" description="Polar residues" evidence="1">
    <location>
        <begin position="600"/>
        <end position="611"/>
    </location>
</feature>
<reference evidence="2 3" key="1">
    <citation type="submission" date="2014-04" db="EMBL/GenBank/DDBJ databases">
        <title>Evolutionary Origins and Diversification of the Mycorrhizal Mutualists.</title>
        <authorList>
            <consortium name="DOE Joint Genome Institute"/>
            <consortium name="Mycorrhizal Genomics Consortium"/>
            <person name="Kohler A."/>
            <person name="Kuo A."/>
            <person name="Nagy L.G."/>
            <person name="Floudas D."/>
            <person name="Copeland A."/>
            <person name="Barry K.W."/>
            <person name="Cichocki N."/>
            <person name="Veneault-Fourrey C."/>
            <person name="LaButti K."/>
            <person name="Lindquist E.A."/>
            <person name="Lipzen A."/>
            <person name="Lundell T."/>
            <person name="Morin E."/>
            <person name="Murat C."/>
            <person name="Riley R."/>
            <person name="Ohm R."/>
            <person name="Sun H."/>
            <person name="Tunlid A."/>
            <person name="Henrissat B."/>
            <person name="Grigoriev I.V."/>
            <person name="Hibbett D.S."/>
            <person name="Martin F."/>
        </authorList>
    </citation>
    <scope>NUCLEOTIDE SEQUENCE [LARGE SCALE GENOMIC DNA]</scope>
    <source>
        <strain evidence="2 3">Koide BX008</strain>
    </source>
</reference>
<dbReference type="OrthoDB" id="3168838at2759"/>
<keyword evidence="3" id="KW-1185">Reference proteome</keyword>
<feature type="compositionally biased region" description="Low complexity" evidence="1">
    <location>
        <begin position="354"/>
        <end position="373"/>
    </location>
</feature>
<protein>
    <submittedName>
        <fullName evidence="2">Uncharacterized protein</fullName>
    </submittedName>
</protein>
<feature type="compositionally biased region" description="Low complexity" evidence="1">
    <location>
        <begin position="625"/>
        <end position="641"/>
    </location>
</feature>
<feature type="compositionally biased region" description="Low complexity" evidence="1">
    <location>
        <begin position="551"/>
        <end position="580"/>
    </location>
</feature>
<feature type="region of interest" description="Disordered" evidence="1">
    <location>
        <begin position="246"/>
        <end position="280"/>
    </location>
</feature>
<feature type="region of interest" description="Disordered" evidence="1">
    <location>
        <begin position="135"/>
        <end position="160"/>
    </location>
</feature>
<dbReference type="InParanoid" id="A0A0C2TQ18"/>
<accession>A0A0C2TQ18</accession>
<gene>
    <name evidence="2" type="ORF">M378DRAFT_176220</name>
</gene>
<dbReference type="HOGENOM" id="CLU_026520_0_0_1"/>
<feature type="compositionally biased region" description="Basic and acidic residues" evidence="1">
    <location>
        <begin position="19"/>
        <end position="35"/>
    </location>
</feature>
<feature type="compositionally biased region" description="Polar residues" evidence="1">
    <location>
        <begin position="184"/>
        <end position="195"/>
    </location>
</feature>
<feature type="region of interest" description="Disordered" evidence="1">
    <location>
        <begin position="1"/>
        <end position="37"/>
    </location>
</feature>
<feature type="region of interest" description="Disordered" evidence="1">
    <location>
        <begin position="178"/>
        <end position="228"/>
    </location>
</feature>
<dbReference type="AlphaFoldDB" id="A0A0C2TQ18"/>